<dbReference type="InterPro" id="IPR050411">
    <property type="entry name" value="AlphaKG_dependent_hydroxylases"/>
</dbReference>
<gene>
    <name evidence="3" type="ORF">AWC38_SpisGene14731</name>
</gene>
<dbReference type="AlphaFoldDB" id="A0A2B4RWT7"/>
<organism evidence="3 4">
    <name type="scientific">Stylophora pistillata</name>
    <name type="common">Smooth cauliflower coral</name>
    <dbReference type="NCBI Taxonomy" id="50429"/>
    <lineage>
        <taxon>Eukaryota</taxon>
        <taxon>Metazoa</taxon>
        <taxon>Cnidaria</taxon>
        <taxon>Anthozoa</taxon>
        <taxon>Hexacorallia</taxon>
        <taxon>Scleractinia</taxon>
        <taxon>Astrocoeniina</taxon>
        <taxon>Pocilloporidae</taxon>
        <taxon>Stylophora</taxon>
    </lineage>
</organism>
<evidence type="ECO:0000313" key="4">
    <source>
        <dbReference type="Proteomes" id="UP000225706"/>
    </source>
</evidence>
<dbReference type="OrthoDB" id="408743at2759"/>
<dbReference type="PANTHER" id="PTHR10696">
    <property type="entry name" value="GAMMA-BUTYROBETAINE HYDROXYLASE-RELATED"/>
    <property type="match status" value="1"/>
</dbReference>
<dbReference type="Proteomes" id="UP000225706">
    <property type="component" value="Unassembled WGS sequence"/>
</dbReference>
<dbReference type="EMBL" id="LSMT01000302">
    <property type="protein sequence ID" value="PFX20807.1"/>
    <property type="molecule type" value="Genomic_DNA"/>
</dbReference>
<name>A0A2B4RWT7_STYPI</name>
<dbReference type="PANTHER" id="PTHR10696:SF21">
    <property type="entry name" value="TAUD_TFDA-LIKE DOMAIN-CONTAINING PROTEIN"/>
    <property type="match status" value="1"/>
</dbReference>
<dbReference type="InterPro" id="IPR042098">
    <property type="entry name" value="TauD-like_sf"/>
</dbReference>
<reference evidence="4" key="1">
    <citation type="journal article" date="2017" name="bioRxiv">
        <title>Comparative analysis of the genomes of Stylophora pistillata and Acropora digitifera provides evidence for extensive differences between species of corals.</title>
        <authorList>
            <person name="Voolstra C.R."/>
            <person name="Li Y."/>
            <person name="Liew Y.J."/>
            <person name="Baumgarten S."/>
            <person name="Zoccola D."/>
            <person name="Flot J.-F."/>
            <person name="Tambutte S."/>
            <person name="Allemand D."/>
            <person name="Aranda M."/>
        </authorList>
    </citation>
    <scope>NUCLEOTIDE SEQUENCE [LARGE SCALE GENOMIC DNA]</scope>
</reference>
<dbReference type="GO" id="GO:0016491">
    <property type="term" value="F:oxidoreductase activity"/>
    <property type="evidence" value="ECO:0007669"/>
    <property type="project" value="UniProtKB-KW"/>
</dbReference>
<proteinExistence type="predicted"/>
<evidence type="ECO:0000256" key="1">
    <source>
        <dbReference type="ARBA" id="ARBA00023002"/>
    </source>
</evidence>
<protein>
    <submittedName>
        <fullName evidence="3">Clavaminate synthase-like protein</fullName>
    </submittedName>
</protein>
<accession>A0A2B4RWT7</accession>
<keyword evidence="1" id="KW-0560">Oxidoreductase</keyword>
<dbReference type="InterPro" id="IPR003819">
    <property type="entry name" value="TauD/TfdA-like"/>
</dbReference>
<feature type="domain" description="TauD/TfdA-like" evidence="2">
    <location>
        <begin position="13"/>
        <end position="284"/>
    </location>
</feature>
<dbReference type="Gene3D" id="3.60.130.10">
    <property type="entry name" value="Clavaminate synthase-like"/>
    <property type="match status" value="1"/>
</dbReference>
<sequence length="289" mass="33124">MDYVKENLVYNPAILFRGLPAETADDFLTITQAIPGKAMSYAGGGVPRPQVLQKSGIYYTSTEDEVYSIDLHHEMAYGKSYTSKLFFFCVQEPADGCGGETPLVKSSDILSDLDPEVVRKFKEKGVKYARYLPDKSSSDYMTWQQQYYTNNREEAETIARSLFDNVYWDDKDNMYWSHVNPAFHPHPKTGEKIWFNQATTHHRTYYKSLPSFSGTDIPDDKYPTNTYYGDGSEIEPEVIQHLRAVSWSCAVGFRWRKGDLLVLDNMAVRHGRIGFKGEREILLHMTADT</sequence>
<evidence type="ECO:0000259" key="2">
    <source>
        <dbReference type="Pfam" id="PF02668"/>
    </source>
</evidence>
<dbReference type="Pfam" id="PF02668">
    <property type="entry name" value="TauD"/>
    <property type="match status" value="1"/>
</dbReference>
<keyword evidence="4" id="KW-1185">Reference proteome</keyword>
<evidence type="ECO:0000313" key="3">
    <source>
        <dbReference type="EMBL" id="PFX20807.1"/>
    </source>
</evidence>
<comment type="caution">
    <text evidence="3">The sequence shown here is derived from an EMBL/GenBank/DDBJ whole genome shotgun (WGS) entry which is preliminary data.</text>
</comment>
<dbReference type="SUPFAM" id="SSF51197">
    <property type="entry name" value="Clavaminate synthase-like"/>
    <property type="match status" value="1"/>
</dbReference>
<dbReference type="STRING" id="50429.A0A2B4RWT7"/>